<comment type="caution">
    <text evidence="1">The sequence shown here is derived from an EMBL/GenBank/DDBJ whole genome shotgun (WGS) entry which is preliminary data.</text>
</comment>
<reference evidence="1" key="1">
    <citation type="journal article" date="2014" name="Front. Microbiol.">
        <title>High frequency of phylogenetically diverse reductive dehalogenase-homologous genes in deep subseafloor sedimentary metagenomes.</title>
        <authorList>
            <person name="Kawai M."/>
            <person name="Futagami T."/>
            <person name="Toyoda A."/>
            <person name="Takaki Y."/>
            <person name="Nishi S."/>
            <person name="Hori S."/>
            <person name="Arai W."/>
            <person name="Tsubouchi T."/>
            <person name="Morono Y."/>
            <person name="Uchiyama I."/>
            <person name="Ito T."/>
            <person name="Fujiyama A."/>
            <person name="Inagaki F."/>
            <person name="Takami H."/>
        </authorList>
    </citation>
    <scope>NUCLEOTIDE SEQUENCE</scope>
    <source>
        <strain evidence="1">Expedition CK06-06</strain>
    </source>
</reference>
<sequence>MLQMVNLGFGGGEESRRVYNDMLNEYYALEGMDRKREEIEANWEALKIKKRG</sequence>
<protein>
    <submittedName>
        <fullName evidence="1">Uncharacterized protein</fullName>
    </submittedName>
</protein>
<organism evidence="1">
    <name type="scientific">marine sediment metagenome</name>
    <dbReference type="NCBI Taxonomy" id="412755"/>
    <lineage>
        <taxon>unclassified sequences</taxon>
        <taxon>metagenomes</taxon>
        <taxon>ecological metagenomes</taxon>
    </lineage>
</organism>
<dbReference type="AlphaFoldDB" id="X1B926"/>
<dbReference type="EMBL" id="BART01006712">
    <property type="protein sequence ID" value="GAG68451.1"/>
    <property type="molecule type" value="Genomic_DNA"/>
</dbReference>
<evidence type="ECO:0000313" key="1">
    <source>
        <dbReference type="EMBL" id="GAG68451.1"/>
    </source>
</evidence>
<proteinExistence type="predicted"/>
<accession>X1B926</accession>
<gene>
    <name evidence="1" type="ORF">S01H4_15309</name>
</gene>
<name>X1B926_9ZZZZ</name>